<dbReference type="GO" id="GO:0046872">
    <property type="term" value="F:metal ion binding"/>
    <property type="evidence" value="ECO:0007669"/>
    <property type="project" value="UniProtKB-KW"/>
</dbReference>
<evidence type="ECO:0000256" key="4">
    <source>
        <dbReference type="ARBA" id="ARBA00022617"/>
    </source>
</evidence>
<dbReference type="SUPFAM" id="SSF46626">
    <property type="entry name" value="Cytochrome c"/>
    <property type="match status" value="1"/>
</dbReference>
<dbReference type="Pfam" id="PF00034">
    <property type="entry name" value="Cytochrom_C"/>
    <property type="match status" value="1"/>
</dbReference>
<dbReference type="PRINTS" id="PR00604">
    <property type="entry name" value="CYTCHRMECIAB"/>
</dbReference>
<dbReference type="InterPro" id="IPR002327">
    <property type="entry name" value="Cyt_c_1A/1B"/>
</dbReference>
<evidence type="ECO:0000256" key="2">
    <source>
        <dbReference type="ARBA" id="ARBA00022448"/>
    </source>
</evidence>
<evidence type="ECO:0000313" key="14">
    <source>
        <dbReference type="EMBL" id="EME69494.1"/>
    </source>
</evidence>
<keyword evidence="10" id="KW-0472">Membrane</keyword>
<keyword evidence="9 11" id="KW-0408">Iron</keyword>
<dbReference type="Pfam" id="PF17200">
    <property type="entry name" value="sCache_2"/>
    <property type="match status" value="1"/>
</dbReference>
<evidence type="ECO:0000256" key="5">
    <source>
        <dbReference type="ARBA" id="ARBA00022692"/>
    </source>
</evidence>
<dbReference type="EMBL" id="AONQ01000033">
    <property type="protein sequence ID" value="EME69494.1"/>
    <property type="molecule type" value="Genomic_DNA"/>
</dbReference>
<dbReference type="eggNOG" id="COG4564">
    <property type="taxonomic scope" value="Bacteria"/>
</dbReference>
<dbReference type="PANTHER" id="PTHR11961">
    <property type="entry name" value="CYTOCHROME C"/>
    <property type="match status" value="1"/>
</dbReference>
<dbReference type="AlphaFoldDB" id="M3AAH2"/>
<comment type="caution">
    <text evidence="14">The sequence shown here is derived from an EMBL/GenBank/DDBJ whole genome shotgun (WGS) entry which is preliminary data.</text>
</comment>
<keyword evidence="3" id="KW-1003">Cell membrane</keyword>
<keyword evidence="4 11" id="KW-0349">Heme</keyword>
<evidence type="ECO:0000259" key="13">
    <source>
        <dbReference type="PROSITE" id="PS51007"/>
    </source>
</evidence>
<reference evidence="14 15" key="1">
    <citation type="journal article" date="2014" name="Genome Announc.">
        <title>Draft Genome Sequence of Magnetospirillum sp. Strain SO-1, a Freshwater Magnetotactic Bacterium Isolated from the Ol'khovka River, Russia.</title>
        <authorList>
            <person name="Grouzdev D.S."/>
            <person name="Dziuba M.V."/>
            <person name="Sukhacheva M.S."/>
            <person name="Mardanov A.V."/>
            <person name="Beletskiy A.V."/>
            <person name="Kuznetsov B.B."/>
            <person name="Skryabin K.G."/>
        </authorList>
    </citation>
    <scope>NUCLEOTIDE SEQUENCE [LARGE SCALE GENOMIC DNA]</scope>
    <source>
        <strain evidence="14 15">SO-1</strain>
    </source>
</reference>
<dbReference type="SMART" id="SM01049">
    <property type="entry name" value="Cache_2"/>
    <property type="match status" value="1"/>
</dbReference>
<dbReference type="InterPro" id="IPR033480">
    <property type="entry name" value="sCache_2"/>
</dbReference>
<keyword evidence="6 11" id="KW-0479">Metal-binding</keyword>
<dbReference type="RefSeq" id="WP_008618158.1">
    <property type="nucleotide sequence ID" value="NZ_AONQ01000033.1"/>
</dbReference>
<keyword evidence="12" id="KW-0732">Signal</keyword>
<dbReference type="eggNOG" id="COG3474">
    <property type="taxonomic scope" value="Bacteria"/>
</dbReference>
<accession>M3AAH2</accession>
<keyword evidence="7" id="KW-0249">Electron transport</keyword>
<evidence type="ECO:0000256" key="8">
    <source>
        <dbReference type="ARBA" id="ARBA00022989"/>
    </source>
</evidence>
<evidence type="ECO:0000256" key="12">
    <source>
        <dbReference type="SAM" id="SignalP"/>
    </source>
</evidence>
<evidence type="ECO:0000256" key="10">
    <source>
        <dbReference type="ARBA" id="ARBA00023136"/>
    </source>
</evidence>
<dbReference type="GO" id="GO:0009055">
    <property type="term" value="F:electron transfer activity"/>
    <property type="evidence" value="ECO:0007669"/>
    <property type="project" value="InterPro"/>
</dbReference>
<feature type="domain" description="Cytochrome c" evidence="13">
    <location>
        <begin position="25"/>
        <end position="124"/>
    </location>
</feature>
<dbReference type="InterPro" id="IPR036909">
    <property type="entry name" value="Cyt_c-like_dom_sf"/>
</dbReference>
<organism evidence="14 15">
    <name type="scientific">Paramagnetospirillum caucaseum</name>
    <dbReference type="NCBI Taxonomy" id="1244869"/>
    <lineage>
        <taxon>Bacteria</taxon>
        <taxon>Pseudomonadati</taxon>
        <taxon>Pseudomonadota</taxon>
        <taxon>Alphaproteobacteria</taxon>
        <taxon>Rhodospirillales</taxon>
        <taxon>Magnetospirillaceae</taxon>
        <taxon>Paramagnetospirillum</taxon>
    </lineage>
</organism>
<dbReference type="GO" id="GO:0020037">
    <property type="term" value="F:heme binding"/>
    <property type="evidence" value="ECO:0007669"/>
    <property type="project" value="InterPro"/>
</dbReference>
<dbReference type="Proteomes" id="UP000011744">
    <property type="component" value="Unassembled WGS sequence"/>
</dbReference>
<dbReference type="STRING" id="1244869.H261_13059"/>
<dbReference type="Gene3D" id="3.30.450.20">
    <property type="entry name" value="PAS domain"/>
    <property type="match status" value="1"/>
</dbReference>
<evidence type="ECO:0000256" key="3">
    <source>
        <dbReference type="ARBA" id="ARBA00022475"/>
    </source>
</evidence>
<keyword evidence="5" id="KW-0812">Transmembrane</keyword>
<dbReference type="OrthoDB" id="7475012at2"/>
<evidence type="ECO:0000256" key="11">
    <source>
        <dbReference type="PROSITE-ProRule" id="PRU00433"/>
    </source>
</evidence>
<gene>
    <name evidence="14" type="ORF">H261_13059</name>
</gene>
<feature type="chain" id="PRO_5004030620" evidence="12">
    <location>
        <begin position="23"/>
        <end position="253"/>
    </location>
</feature>
<keyword evidence="8" id="KW-1133">Transmembrane helix</keyword>
<keyword evidence="15" id="KW-1185">Reference proteome</keyword>
<keyword evidence="2" id="KW-0813">Transport</keyword>
<dbReference type="GO" id="GO:0005886">
    <property type="term" value="C:plasma membrane"/>
    <property type="evidence" value="ECO:0007669"/>
    <property type="project" value="UniProtKB-SubCell"/>
</dbReference>
<feature type="signal peptide" evidence="12">
    <location>
        <begin position="1"/>
        <end position="22"/>
    </location>
</feature>
<evidence type="ECO:0000256" key="6">
    <source>
        <dbReference type="ARBA" id="ARBA00022723"/>
    </source>
</evidence>
<evidence type="ECO:0000256" key="1">
    <source>
        <dbReference type="ARBA" id="ARBA00004651"/>
    </source>
</evidence>
<evidence type="ECO:0000256" key="7">
    <source>
        <dbReference type="ARBA" id="ARBA00022982"/>
    </source>
</evidence>
<name>M3AAH2_9PROT</name>
<dbReference type="PATRIC" id="fig|1244869.3.peg.2635"/>
<dbReference type="InterPro" id="IPR009056">
    <property type="entry name" value="Cyt_c-like_dom"/>
</dbReference>
<evidence type="ECO:0000256" key="9">
    <source>
        <dbReference type="ARBA" id="ARBA00023004"/>
    </source>
</evidence>
<proteinExistence type="predicted"/>
<sequence>MKRLPAALLGTALLTAALPAGAATVEEIAGSHVFERCKACHSAESGKQGFGPNLHGVVGRPAASLPTFMYSEALKAANIVWTEDNLRAWIAGNDKVVPGTRMRHVAVTDRAEQDYLIAYLKTFGDSMGPEQARVLLERAVGKLRSDGPDKAFPAFNDPKGGFIARDLYVFVFDMNGRYMASGGNPRLTGSDAANLHDAEGKAIVREMINIANAAGKGEVDYMWLNRVDNRVEKKRSMIQRVGDHIVGVGYYFH</sequence>
<protein>
    <submittedName>
        <fullName evidence="14">Cache sensor protein</fullName>
    </submittedName>
</protein>
<comment type="subcellular location">
    <subcellularLocation>
        <location evidence="1">Cell membrane</location>
        <topology evidence="1">Multi-pass membrane protein</topology>
    </subcellularLocation>
</comment>
<evidence type="ECO:0000313" key="15">
    <source>
        <dbReference type="Proteomes" id="UP000011744"/>
    </source>
</evidence>
<dbReference type="Gene3D" id="1.10.760.10">
    <property type="entry name" value="Cytochrome c-like domain"/>
    <property type="match status" value="1"/>
</dbReference>
<dbReference type="PROSITE" id="PS51007">
    <property type="entry name" value="CYTC"/>
    <property type="match status" value="1"/>
</dbReference>